<sequence>MHRHAVLKEYSAYIDPLIPDEESLLIQLCEQLHRSGFLFDDASDMELGQGEQVIRDFFEQEGPVIQKLLPSGRLQQYLAYLKGLRWGQEELRSRLRQKVMRHFEKMAYGAHHQFNIRLAIMQGLKEKKASPFQDFILCLQTYKSMLLGSSKENQKNEGPGTDENYTPDDLLKMRKGMQDHLEGKGFVQAVLKQIAKKRGVSVSDLTQDPLEDQSTKQEKILFVRPSKHKPGTPIRVGVKRKTSVAPPVPKKTAKTETPGKPKVVPSVPVEKEEGFGGAMMVPELEDFEETEADSMVRQEDGVKQKNVPDPVENEKATESSNQTALDPTLDQE</sequence>
<evidence type="ECO:0000313" key="2">
    <source>
        <dbReference type="EMBL" id="SVB99267.1"/>
    </source>
</evidence>
<dbReference type="AlphaFoldDB" id="A0A382IJ68"/>
<name>A0A382IJ68_9ZZZZ</name>
<dbReference type="EMBL" id="UINC01067526">
    <property type="protein sequence ID" value="SVB99267.1"/>
    <property type="molecule type" value="Genomic_DNA"/>
</dbReference>
<feature type="non-terminal residue" evidence="2">
    <location>
        <position position="332"/>
    </location>
</feature>
<accession>A0A382IJ68</accession>
<evidence type="ECO:0000256" key="1">
    <source>
        <dbReference type="SAM" id="MobiDB-lite"/>
    </source>
</evidence>
<reference evidence="2" key="1">
    <citation type="submission" date="2018-05" db="EMBL/GenBank/DDBJ databases">
        <authorList>
            <person name="Lanie J.A."/>
            <person name="Ng W.-L."/>
            <person name="Kazmierczak K.M."/>
            <person name="Andrzejewski T.M."/>
            <person name="Davidsen T.M."/>
            <person name="Wayne K.J."/>
            <person name="Tettelin H."/>
            <person name="Glass J.I."/>
            <person name="Rusch D."/>
            <person name="Podicherti R."/>
            <person name="Tsui H.-C.T."/>
            <person name="Winkler M.E."/>
        </authorList>
    </citation>
    <scope>NUCLEOTIDE SEQUENCE</scope>
</reference>
<gene>
    <name evidence="2" type="ORF">METZ01_LOCUS252121</name>
</gene>
<feature type="region of interest" description="Disordered" evidence="1">
    <location>
        <begin position="225"/>
        <end position="332"/>
    </location>
</feature>
<organism evidence="2">
    <name type="scientific">marine metagenome</name>
    <dbReference type="NCBI Taxonomy" id="408172"/>
    <lineage>
        <taxon>unclassified sequences</taxon>
        <taxon>metagenomes</taxon>
        <taxon>ecological metagenomes</taxon>
    </lineage>
</organism>
<proteinExistence type="predicted"/>
<feature type="compositionally biased region" description="Acidic residues" evidence="1">
    <location>
        <begin position="283"/>
        <end position="292"/>
    </location>
</feature>
<feature type="compositionally biased region" description="Basic and acidic residues" evidence="1">
    <location>
        <begin position="294"/>
        <end position="303"/>
    </location>
</feature>
<protein>
    <submittedName>
        <fullName evidence="2">Uncharacterized protein</fullName>
    </submittedName>
</protein>